<gene>
    <name evidence="4 6" type="ORF">P152DRAFT_239873</name>
</gene>
<dbReference type="Pfam" id="PF00010">
    <property type="entry name" value="HLH"/>
    <property type="match status" value="1"/>
</dbReference>
<name>A0A6G1GAB9_9PEZI</name>
<dbReference type="InterPro" id="IPR011598">
    <property type="entry name" value="bHLH_dom"/>
</dbReference>
<keyword evidence="1" id="KW-0175">Coiled coil</keyword>
<protein>
    <recommendedName>
        <fullName evidence="3">BHLH domain-containing protein</fullName>
    </recommendedName>
</protein>
<dbReference type="Proteomes" id="UP000504638">
    <property type="component" value="Unplaced"/>
</dbReference>
<dbReference type="InterPro" id="IPR052099">
    <property type="entry name" value="Regulatory_TF_Diverse"/>
</dbReference>
<dbReference type="GO" id="GO:0046983">
    <property type="term" value="F:protein dimerization activity"/>
    <property type="evidence" value="ECO:0007669"/>
    <property type="project" value="InterPro"/>
</dbReference>
<dbReference type="SUPFAM" id="SSF47459">
    <property type="entry name" value="HLH, helix-loop-helix DNA-binding domain"/>
    <property type="match status" value="1"/>
</dbReference>
<dbReference type="RefSeq" id="XP_033536583.1">
    <property type="nucleotide sequence ID" value="XM_033674618.1"/>
</dbReference>
<organism evidence="4">
    <name type="scientific">Eremomyces bilateralis CBS 781.70</name>
    <dbReference type="NCBI Taxonomy" id="1392243"/>
    <lineage>
        <taxon>Eukaryota</taxon>
        <taxon>Fungi</taxon>
        <taxon>Dikarya</taxon>
        <taxon>Ascomycota</taxon>
        <taxon>Pezizomycotina</taxon>
        <taxon>Dothideomycetes</taxon>
        <taxon>Dothideomycetes incertae sedis</taxon>
        <taxon>Eremomycetales</taxon>
        <taxon>Eremomycetaceae</taxon>
        <taxon>Eremomyces</taxon>
    </lineage>
</organism>
<evidence type="ECO:0000256" key="1">
    <source>
        <dbReference type="SAM" id="Coils"/>
    </source>
</evidence>
<feature type="domain" description="BHLH" evidence="3">
    <location>
        <begin position="137"/>
        <end position="197"/>
    </location>
</feature>
<dbReference type="PANTHER" id="PTHR47336">
    <property type="entry name" value="TRANSCRIPTION FACTOR HMS1-RELATED"/>
    <property type="match status" value="1"/>
</dbReference>
<dbReference type="InterPro" id="IPR036638">
    <property type="entry name" value="HLH_DNA-bd_sf"/>
</dbReference>
<evidence type="ECO:0000256" key="2">
    <source>
        <dbReference type="SAM" id="MobiDB-lite"/>
    </source>
</evidence>
<dbReference type="AlphaFoldDB" id="A0A6G1GAB9"/>
<evidence type="ECO:0000259" key="3">
    <source>
        <dbReference type="PROSITE" id="PS50888"/>
    </source>
</evidence>
<reference evidence="6" key="3">
    <citation type="submission" date="2025-04" db="UniProtKB">
        <authorList>
            <consortium name="RefSeq"/>
        </authorList>
    </citation>
    <scope>IDENTIFICATION</scope>
    <source>
        <strain evidence="6">CBS 781.70</strain>
    </source>
</reference>
<evidence type="ECO:0000313" key="4">
    <source>
        <dbReference type="EMBL" id="KAF1814952.1"/>
    </source>
</evidence>
<evidence type="ECO:0000313" key="5">
    <source>
        <dbReference type="Proteomes" id="UP000504638"/>
    </source>
</evidence>
<dbReference type="PANTHER" id="PTHR47336:SF2">
    <property type="entry name" value="TRANSCRIPTION FACTOR HMS1-RELATED"/>
    <property type="match status" value="1"/>
</dbReference>
<dbReference type="GeneID" id="54415188"/>
<reference evidence="4 6" key="1">
    <citation type="submission" date="2020-01" db="EMBL/GenBank/DDBJ databases">
        <authorList>
            <consortium name="DOE Joint Genome Institute"/>
            <person name="Haridas S."/>
            <person name="Albert R."/>
            <person name="Binder M."/>
            <person name="Bloem J."/>
            <person name="Labutti K."/>
            <person name="Salamov A."/>
            <person name="Andreopoulos B."/>
            <person name="Baker S.E."/>
            <person name="Barry K."/>
            <person name="Bills G."/>
            <person name="Bluhm B.H."/>
            <person name="Cannon C."/>
            <person name="Castanera R."/>
            <person name="Culley D.E."/>
            <person name="Daum C."/>
            <person name="Ezra D."/>
            <person name="Gonzalez J.B."/>
            <person name="Henrissat B."/>
            <person name="Kuo A."/>
            <person name="Liang C."/>
            <person name="Lipzen A."/>
            <person name="Lutzoni F."/>
            <person name="Magnuson J."/>
            <person name="Mondo S."/>
            <person name="Nolan M."/>
            <person name="Ohm R."/>
            <person name="Pangilinan J."/>
            <person name="Park H.-J."/>
            <person name="Ramirez L."/>
            <person name="Alfaro M."/>
            <person name="Sun H."/>
            <person name="Tritt A."/>
            <person name="Yoshinaga Y."/>
            <person name="Zwiers L.-H."/>
            <person name="Turgeon B.G."/>
            <person name="Goodwin S.B."/>
            <person name="Spatafora J.W."/>
            <person name="Crous P.W."/>
            <person name="Grigoriev I.V."/>
        </authorList>
    </citation>
    <scope>NUCLEOTIDE SEQUENCE</scope>
    <source>
        <strain evidence="4 6">CBS 781.70</strain>
    </source>
</reference>
<feature type="compositionally biased region" description="Polar residues" evidence="2">
    <location>
        <begin position="69"/>
        <end position="91"/>
    </location>
</feature>
<feature type="compositionally biased region" description="Basic and acidic residues" evidence="2">
    <location>
        <begin position="135"/>
        <end position="146"/>
    </location>
</feature>
<sequence length="220" mass="25020">MADYQLFDAFPQYDDPKWDMAKQYPVDSWDYINFDSVNPIDTWLDPYSLSDEPSKQSWDASVNPPADTTFLNTYGSPLSPPLSQSTASPFQSPILKAESPVLPEAYPPVQSPTPKRRKTASPTPRNASKPANKPTPRERIPHNEVERKYREGLNQGMERLRRVLPNLPQSNDRFSFDAAKVSKLVVLASAVDYLQEVEGQIKGLQEENQMLRAQLAERRR</sequence>
<accession>A0A6G1GAB9</accession>
<dbReference type="EMBL" id="ML975152">
    <property type="protein sequence ID" value="KAF1814952.1"/>
    <property type="molecule type" value="Genomic_DNA"/>
</dbReference>
<evidence type="ECO:0000313" key="6">
    <source>
        <dbReference type="RefSeq" id="XP_033536583.1"/>
    </source>
</evidence>
<dbReference type="Gene3D" id="4.10.280.10">
    <property type="entry name" value="Helix-loop-helix DNA-binding domain"/>
    <property type="match status" value="1"/>
</dbReference>
<keyword evidence="5" id="KW-1185">Reference proteome</keyword>
<feature type="region of interest" description="Disordered" evidence="2">
    <location>
        <begin position="49"/>
        <end position="146"/>
    </location>
</feature>
<dbReference type="PROSITE" id="PS50888">
    <property type="entry name" value="BHLH"/>
    <property type="match status" value="1"/>
</dbReference>
<dbReference type="SMART" id="SM00353">
    <property type="entry name" value="HLH"/>
    <property type="match status" value="1"/>
</dbReference>
<proteinExistence type="predicted"/>
<feature type="coiled-coil region" evidence="1">
    <location>
        <begin position="187"/>
        <end position="214"/>
    </location>
</feature>
<dbReference type="OrthoDB" id="2133190at2759"/>
<reference evidence="6" key="2">
    <citation type="submission" date="2020-04" db="EMBL/GenBank/DDBJ databases">
        <authorList>
            <consortium name="NCBI Genome Project"/>
        </authorList>
    </citation>
    <scope>NUCLEOTIDE SEQUENCE</scope>
    <source>
        <strain evidence="6">CBS 781.70</strain>
    </source>
</reference>